<reference evidence="2 3" key="1">
    <citation type="submission" date="2013-10" db="EMBL/GenBank/DDBJ databases">
        <title>The Genome Sequence of Helicobacter canis NCTC 12740.</title>
        <authorList>
            <consortium name="The Broad Institute Genomics Platform"/>
            <person name="Earl A."/>
            <person name="Fox J.G."/>
            <person name="Shen Z."/>
            <person name="Young S.K."/>
            <person name="Zeng Q."/>
            <person name="Gargeya S."/>
            <person name="Fitzgerald M."/>
            <person name="Abouelleil A."/>
            <person name="Alvarado L."/>
            <person name="Chapman S.B."/>
            <person name="Gainer-Dewar J."/>
            <person name="Goldberg J."/>
            <person name="Griggs A."/>
            <person name="Gujja S."/>
            <person name="Hansen M."/>
            <person name="Howarth C."/>
            <person name="Imamovic A."/>
            <person name="Ireland A."/>
            <person name="Larimer J."/>
            <person name="McCowan C."/>
            <person name="Murphy C."/>
            <person name="Pearson M."/>
            <person name="Poon T.W."/>
            <person name="Priest M."/>
            <person name="Roberts A."/>
            <person name="Saif S."/>
            <person name="Shea T."/>
            <person name="Sykes S."/>
            <person name="Wortman J."/>
            <person name="Nusbaum C."/>
            <person name="Birren B."/>
        </authorList>
    </citation>
    <scope>NUCLEOTIDE SEQUENCE [LARGE SCALE GENOMIC DNA]</scope>
    <source>
        <strain evidence="2 3">NCTC 12740</strain>
    </source>
</reference>
<proteinExistence type="predicted"/>
<dbReference type="STRING" id="1357399.HMPREF2087_01450"/>
<dbReference type="RefSeq" id="WP_023930464.1">
    <property type="nucleotide sequence ID" value="NZ_KI669458.1"/>
</dbReference>
<dbReference type="EMBL" id="AZJJ01000007">
    <property type="protein sequence ID" value="ETD25622.1"/>
    <property type="molecule type" value="Genomic_DNA"/>
</dbReference>
<comment type="caution">
    <text evidence="2">The sequence shown here is derived from an EMBL/GenBank/DDBJ whole genome shotgun (WGS) entry which is preliminary data.</text>
</comment>
<dbReference type="Proteomes" id="UP000018688">
    <property type="component" value="Unassembled WGS sequence"/>
</dbReference>
<protein>
    <submittedName>
        <fullName evidence="2">Uncharacterized protein</fullName>
    </submittedName>
</protein>
<keyword evidence="3" id="KW-1185">Reference proteome</keyword>
<evidence type="ECO:0000256" key="1">
    <source>
        <dbReference type="SAM" id="MobiDB-lite"/>
    </source>
</evidence>
<dbReference type="AlphaFoldDB" id="V8CEV5"/>
<evidence type="ECO:0000313" key="3">
    <source>
        <dbReference type="Proteomes" id="UP000018688"/>
    </source>
</evidence>
<name>V8CEV5_9HELI</name>
<dbReference type="HOGENOM" id="CLU_1388028_0_0_7"/>
<feature type="region of interest" description="Disordered" evidence="1">
    <location>
        <begin position="175"/>
        <end position="196"/>
    </location>
</feature>
<accession>V8CEV5</accession>
<evidence type="ECO:0000313" key="2">
    <source>
        <dbReference type="EMBL" id="ETD25622.1"/>
    </source>
</evidence>
<organism evidence="2 3">
    <name type="scientific">Helicobacter canis NCTC 12740</name>
    <dbReference type="NCBI Taxonomy" id="1357399"/>
    <lineage>
        <taxon>Bacteria</taxon>
        <taxon>Pseudomonadati</taxon>
        <taxon>Campylobacterota</taxon>
        <taxon>Epsilonproteobacteria</taxon>
        <taxon>Campylobacterales</taxon>
        <taxon>Helicobacteraceae</taxon>
        <taxon>Helicobacter</taxon>
    </lineage>
</organism>
<sequence length="196" mass="22097">MKHEQRGIYNVTLNEKRATPISEDIEAAENAAIEYIAMYVKGYHSSQRDKGFGAEHIKLHLEKGSQGEIAIEELINIGNSLRKYLKRFKEPFIDDRGAKIYEWQDDKGVRFRVIADKKKASISPCDNCTATNTLTNQGTSATSIADVIITFYSDRNLNKQMEFKNPQVAAHYKKAAALTREKQSTPNKAKSIGKGR</sequence>
<gene>
    <name evidence="2" type="ORF">HMPREF2087_01450</name>
</gene>
<dbReference type="PATRIC" id="fig|1357399.3.peg.1515"/>